<feature type="transmembrane region" description="Helical" evidence="8">
    <location>
        <begin position="310"/>
        <end position="331"/>
    </location>
</feature>
<keyword evidence="6 8" id="KW-0472">Membrane</keyword>
<evidence type="ECO:0000256" key="4">
    <source>
        <dbReference type="ARBA" id="ARBA00022692"/>
    </source>
</evidence>
<evidence type="ECO:0000256" key="3">
    <source>
        <dbReference type="ARBA" id="ARBA00022475"/>
    </source>
</evidence>
<feature type="compositionally biased region" description="Basic and acidic residues" evidence="7">
    <location>
        <begin position="171"/>
        <end position="182"/>
    </location>
</feature>
<evidence type="ECO:0000313" key="9">
    <source>
        <dbReference type="EMBL" id="MFB9072209.1"/>
    </source>
</evidence>
<evidence type="ECO:0000256" key="8">
    <source>
        <dbReference type="SAM" id="Phobius"/>
    </source>
</evidence>
<feature type="compositionally biased region" description="Basic and acidic residues" evidence="7">
    <location>
        <begin position="151"/>
        <end position="161"/>
    </location>
</feature>
<dbReference type="Pfam" id="PF07681">
    <property type="entry name" value="DoxX"/>
    <property type="match status" value="1"/>
</dbReference>
<evidence type="ECO:0000256" key="6">
    <source>
        <dbReference type="ARBA" id="ARBA00023136"/>
    </source>
</evidence>
<evidence type="ECO:0000256" key="2">
    <source>
        <dbReference type="ARBA" id="ARBA00006679"/>
    </source>
</evidence>
<evidence type="ECO:0000256" key="5">
    <source>
        <dbReference type="ARBA" id="ARBA00022989"/>
    </source>
</evidence>
<proteinExistence type="inferred from homology"/>
<dbReference type="PANTHER" id="PTHR33452">
    <property type="entry name" value="OXIDOREDUCTASE CATD-RELATED"/>
    <property type="match status" value="1"/>
</dbReference>
<feature type="region of interest" description="Disordered" evidence="7">
    <location>
        <begin position="1"/>
        <end position="226"/>
    </location>
</feature>
<organism evidence="9 10">
    <name type="scientific">Citricoccus parietis</name>
    <dbReference type="NCBI Taxonomy" id="592307"/>
    <lineage>
        <taxon>Bacteria</taxon>
        <taxon>Bacillati</taxon>
        <taxon>Actinomycetota</taxon>
        <taxon>Actinomycetes</taxon>
        <taxon>Micrococcales</taxon>
        <taxon>Micrococcaceae</taxon>
        <taxon>Citricoccus</taxon>
    </lineage>
</organism>
<feature type="transmembrane region" description="Helical" evidence="8">
    <location>
        <begin position="337"/>
        <end position="358"/>
    </location>
</feature>
<keyword evidence="3" id="KW-1003">Cell membrane</keyword>
<keyword evidence="5 8" id="KW-1133">Transmembrane helix</keyword>
<keyword evidence="10" id="KW-1185">Reference proteome</keyword>
<comment type="caution">
    <text evidence="9">The sequence shown here is derived from an EMBL/GenBank/DDBJ whole genome shotgun (WGS) entry which is preliminary data.</text>
</comment>
<keyword evidence="4 8" id="KW-0812">Transmembrane</keyword>
<feature type="compositionally biased region" description="Low complexity" evidence="7">
    <location>
        <begin position="9"/>
        <end position="20"/>
    </location>
</feature>
<dbReference type="InterPro" id="IPR051907">
    <property type="entry name" value="DoxX-like_oxidoreductase"/>
</dbReference>
<comment type="subcellular location">
    <subcellularLocation>
        <location evidence="1">Cell membrane</location>
        <topology evidence="1">Multi-pass membrane protein</topology>
    </subcellularLocation>
</comment>
<dbReference type="Proteomes" id="UP001589575">
    <property type="component" value="Unassembled WGS sequence"/>
</dbReference>
<reference evidence="9 10" key="1">
    <citation type="submission" date="2024-09" db="EMBL/GenBank/DDBJ databases">
        <authorList>
            <person name="Sun Q."/>
            <person name="Mori K."/>
        </authorList>
    </citation>
    <scope>NUCLEOTIDE SEQUENCE [LARGE SCALE GENOMIC DNA]</scope>
    <source>
        <strain evidence="9 10">CCM 7609</strain>
    </source>
</reference>
<sequence>MANRPRTCPGRGLPRPSSSPVLTGMPAGMPTGTRAGTGTGTRTGVRAGRWTGPLVLSRAPSSRPIFRRSTGTGPPSPPWRWPPPSAPSGCPSGGTGRGWGIRRPLHWPLHSPRRNPPDGELARPCASTVSPAGRLTRPPRRGSLEGMTRTTEVKTPEERAAEALAARNRHDRNGHEEPRGVEWQRAGGGPFRAAAGGSTPPASATPSASPSRSSVSTPSRARHADTNASMIPVPHLIRDAVLLLARLVLGVVLVAHGMQKVLQGVSATAQGFGGMGIPLPEAAAVITMAVEIGGGVLLILGLLTPIAGVLAGLVLAGAVVFAHLSNGLFAADGGWELAAGLGVGALVLAVVGPGRFSLDRLLLRRLRGPETPAGP</sequence>
<feature type="compositionally biased region" description="Pro residues" evidence="7">
    <location>
        <begin position="74"/>
        <end position="86"/>
    </location>
</feature>
<evidence type="ECO:0000256" key="7">
    <source>
        <dbReference type="SAM" id="MobiDB-lite"/>
    </source>
</evidence>
<dbReference type="InterPro" id="IPR032808">
    <property type="entry name" value="DoxX"/>
</dbReference>
<gene>
    <name evidence="9" type="ORF">ACFFX0_13750</name>
</gene>
<protein>
    <submittedName>
        <fullName evidence="9">DoxX family protein</fullName>
    </submittedName>
</protein>
<comment type="similarity">
    <text evidence="2">Belongs to the DoxX family.</text>
</comment>
<evidence type="ECO:0000256" key="1">
    <source>
        <dbReference type="ARBA" id="ARBA00004651"/>
    </source>
</evidence>
<accession>A0ABV5FZV5</accession>
<evidence type="ECO:0000313" key="10">
    <source>
        <dbReference type="Proteomes" id="UP001589575"/>
    </source>
</evidence>
<dbReference type="PANTHER" id="PTHR33452:SF1">
    <property type="entry name" value="INNER MEMBRANE PROTEIN YPHA-RELATED"/>
    <property type="match status" value="1"/>
</dbReference>
<name>A0ABV5FZV5_9MICC</name>
<feature type="compositionally biased region" description="Low complexity" evidence="7">
    <location>
        <begin position="42"/>
        <end position="52"/>
    </location>
</feature>
<feature type="compositionally biased region" description="Low complexity" evidence="7">
    <location>
        <begin position="191"/>
        <end position="219"/>
    </location>
</feature>
<dbReference type="EMBL" id="JBHMFI010000001">
    <property type="protein sequence ID" value="MFB9072209.1"/>
    <property type="molecule type" value="Genomic_DNA"/>
</dbReference>
<feature type="transmembrane region" description="Helical" evidence="8">
    <location>
        <begin position="282"/>
        <end position="303"/>
    </location>
</feature>